<gene>
    <name evidence="1" type="ORF">ACFSDE_13305</name>
</gene>
<dbReference type="EMBL" id="JBHUGD010000003">
    <property type="protein sequence ID" value="MFD1947771.1"/>
    <property type="molecule type" value="Genomic_DNA"/>
</dbReference>
<protein>
    <submittedName>
        <fullName evidence="1">Pilus assembly protein CpaE</fullName>
    </submittedName>
</protein>
<keyword evidence="2" id="KW-1185">Reference proteome</keyword>
<organism evidence="1 2">
    <name type="scientific">Nocardioides aestuarii</name>
    <dbReference type="NCBI Taxonomy" id="252231"/>
    <lineage>
        <taxon>Bacteria</taxon>
        <taxon>Bacillati</taxon>
        <taxon>Actinomycetota</taxon>
        <taxon>Actinomycetes</taxon>
        <taxon>Propionibacteriales</taxon>
        <taxon>Nocardioidaceae</taxon>
        <taxon>Nocardioides</taxon>
    </lineage>
</organism>
<evidence type="ECO:0000313" key="2">
    <source>
        <dbReference type="Proteomes" id="UP001597351"/>
    </source>
</evidence>
<comment type="caution">
    <text evidence="1">The sequence shown here is derived from an EMBL/GenBank/DDBJ whole genome shotgun (WGS) entry which is preliminary data.</text>
</comment>
<reference evidence="2" key="1">
    <citation type="journal article" date="2019" name="Int. J. Syst. Evol. Microbiol.">
        <title>The Global Catalogue of Microorganisms (GCM) 10K type strain sequencing project: providing services to taxonomists for standard genome sequencing and annotation.</title>
        <authorList>
            <consortium name="The Broad Institute Genomics Platform"/>
            <consortium name="The Broad Institute Genome Sequencing Center for Infectious Disease"/>
            <person name="Wu L."/>
            <person name="Ma J."/>
        </authorList>
    </citation>
    <scope>NUCLEOTIDE SEQUENCE [LARGE SCALE GENOMIC DNA]</scope>
    <source>
        <strain evidence="2">CGMCC 1.12477</strain>
    </source>
</reference>
<dbReference type="RefSeq" id="WP_343919169.1">
    <property type="nucleotide sequence ID" value="NZ_BAAAJT010000002.1"/>
</dbReference>
<accession>A0ABW4TRT9</accession>
<sequence>MLTTHLAERLDHHLRGLGRPWDPSPGDRFTVPGRDLDDVFVVAEMTIDVEDLPSGRHVRFNGTTEWALDQIAADEVLWLPWEHQLRDLLGDAFLSLARVDGSFVVTLADGTSYAGDDPETAYALALLGPVAP</sequence>
<dbReference type="Proteomes" id="UP001597351">
    <property type="component" value="Unassembled WGS sequence"/>
</dbReference>
<proteinExistence type="predicted"/>
<evidence type="ECO:0000313" key="1">
    <source>
        <dbReference type="EMBL" id="MFD1947771.1"/>
    </source>
</evidence>
<name>A0ABW4TRT9_9ACTN</name>